<comment type="caution">
    <text evidence="2">The sequence shown here is derived from an EMBL/GenBank/DDBJ whole genome shotgun (WGS) entry which is preliminary data.</text>
</comment>
<dbReference type="EMBL" id="JADQTO010000011">
    <property type="protein sequence ID" value="MBG0564354.1"/>
    <property type="molecule type" value="Genomic_DNA"/>
</dbReference>
<organism evidence="2 3">
    <name type="scientific">Actinoplanes aureus</name>
    <dbReference type="NCBI Taxonomy" id="2792083"/>
    <lineage>
        <taxon>Bacteria</taxon>
        <taxon>Bacillati</taxon>
        <taxon>Actinomycetota</taxon>
        <taxon>Actinomycetes</taxon>
        <taxon>Micromonosporales</taxon>
        <taxon>Micromonosporaceae</taxon>
        <taxon>Actinoplanes</taxon>
    </lineage>
</organism>
<dbReference type="AlphaFoldDB" id="A0A931C6L3"/>
<accession>A0A931C6L3</accession>
<dbReference type="RefSeq" id="WP_196416145.1">
    <property type="nucleotide sequence ID" value="NZ_JADQTO010000011.1"/>
</dbReference>
<feature type="compositionally biased region" description="Basic and acidic residues" evidence="1">
    <location>
        <begin position="20"/>
        <end position="29"/>
    </location>
</feature>
<gene>
    <name evidence="2" type="ORF">I4J89_23165</name>
</gene>
<protein>
    <submittedName>
        <fullName evidence="2">Uncharacterized protein</fullName>
    </submittedName>
</protein>
<evidence type="ECO:0000313" key="3">
    <source>
        <dbReference type="Proteomes" id="UP000598146"/>
    </source>
</evidence>
<feature type="region of interest" description="Disordered" evidence="1">
    <location>
        <begin position="1"/>
        <end position="64"/>
    </location>
</feature>
<evidence type="ECO:0000313" key="2">
    <source>
        <dbReference type="EMBL" id="MBG0564354.1"/>
    </source>
</evidence>
<sequence length="83" mass="8806">MKASTPRGGDAHSRSFALRRQAEAQRDAEVVEQPPGLGGLIAQGGDQTGHRLAVPGPEGRPLDGRHRLIVDRPREAKGHGAAR</sequence>
<keyword evidence="3" id="KW-1185">Reference proteome</keyword>
<dbReference type="Proteomes" id="UP000598146">
    <property type="component" value="Unassembled WGS sequence"/>
</dbReference>
<reference evidence="2" key="1">
    <citation type="submission" date="2020-11" db="EMBL/GenBank/DDBJ databases">
        <title>Isolation and identification of active actinomycetes.</title>
        <authorList>
            <person name="Sun X."/>
        </authorList>
    </citation>
    <scope>NUCLEOTIDE SEQUENCE</scope>
    <source>
        <strain evidence="2">NEAU-A11</strain>
    </source>
</reference>
<name>A0A931C6L3_9ACTN</name>
<evidence type="ECO:0000256" key="1">
    <source>
        <dbReference type="SAM" id="MobiDB-lite"/>
    </source>
</evidence>
<proteinExistence type="predicted"/>